<dbReference type="EMBL" id="QJVD01000008">
    <property type="protein sequence ID" value="PYI67561.1"/>
    <property type="molecule type" value="Genomic_DNA"/>
</dbReference>
<dbReference type="GO" id="GO:0003677">
    <property type="term" value="F:DNA binding"/>
    <property type="evidence" value="ECO:0007669"/>
    <property type="project" value="InterPro"/>
</dbReference>
<protein>
    <submittedName>
        <fullName evidence="2">IS110 family transposase</fullName>
    </submittedName>
</protein>
<dbReference type="Pfam" id="PF02371">
    <property type="entry name" value="Transposase_20"/>
    <property type="match status" value="1"/>
</dbReference>
<dbReference type="Proteomes" id="UP000247832">
    <property type="component" value="Unassembled WGS sequence"/>
</dbReference>
<organism evidence="2 3">
    <name type="scientific">Arthrobacter livingstonensis</name>
    <dbReference type="NCBI Taxonomy" id="670078"/>
    <lineage>
        <taxon>Bacteria</taxon>
        <taxon>Bacillati</taxon>
        <taxon>Actinomycetota</taxon>
        <taxon>Actinomycetes</taxon>
        <taxon>Micrococcales</taxon>
        <taxon>Micrococcaceae</taxon>
        <taxon>Arthrobacter</taxon>
    </lineage>
</organism>
<sequence>MAAAQSVLGIEVASLLEPRADGERNALRILLDARRLMDRQRTADRLALTAIIRTTALGVDGRQALTDAQIRAIAAWRTRSRDDRADKVAREEARRLARAVLAFATELETNRTHISDIVQDMAPGLMDLPGLGPVSSAVVLVAYSHHGRIHSEAAFAAIAGVNPIPASSGNTIRHRLNRQGDRQLNKALHTIARTRMQFDAATKEYVQRRTAEGKTLREIRRCLKRSIARQLFRKLQTLMA</sequence>
<dbReference type="RefSeq" id="WP_110500661.1">
    <property type="nucleotide sequence ID" value="NZ_QJVD01000008.1"/>
</dbReference>
<evidence type="ECO:0000259" key="1">
    <source>
        <dbReference type="Pfam" id="PF02371"/>
    </source>
</evidence>
<dbReference type="GO" id="GO:0006313">
    <property type="term" value="P:DNA transposition"/>
    <property type="evidence" value="ECO:0007669"/>
    <property type="project" value="InterPro"/>
</dbReference>
<accession>A0A2V5L7G5</accession>
<proteinExistence type="predicted"/>
<reference evidence="2 3" key="1">
    <citation type="submission" date="2018-05" db="EMBL/GenBank/DDBJ databases">
        <title>Genetic diversity of glacier-inhabiting Cryobacterium bacteria in China and description of Cryobacterium mengkeensis sp. nov. and Arthrobacter glacialis sp. nov.</title>
        <authorList>
            <person name="Liu Q."/>
            <person name="Xin Y.-H."/>
        </authorList>
    </citation>
    <scope>NUCLEOTIDE SEQUENCE [LARGE SCALE GENOMIC DNA]</scope>
    <source>
        <strain evidence="2 3">LI2</strain>
    </source>
</reference>
<dbReference type="GO" id="GO:0004803">
    <property type="term" value="F:transposase activity"/>
    <property type="evidence" value="ECO:0007669"/>
    <property type="project" value="InterPro"/>
</dbReference>
<dbReference type="InterPro" id="IPR047650">
    <property type="entry name" value="Transpos_IS110"/>
</dbReference>
<dbReference type="AlphaFoldDB" id="A0A2V5L7G5"/>
<dbReference type="OrthoDB" id="4337860at2"/>
<dbReference type="PANTHER" id="PTHR33055">
    <property type="entry name" value="TRANSPOSASE FOR INSERTION SEQUENCE ELEMENT IS1111A"/>
    <property type="match status" value="1"/>
</dbReference>
<name>A0A2V5L7G5_9MICC</name>
<dbReference type="PANTHER" id="PTHR33055:SF16">
    <property type="entry name" value="TRANSPOSASE FOR INSERTION SEQUENCE ELEMENT IS1547"/>
    <property type="match status" value="1"/>
</dbReference>
<dbReference type="InterPro" id="IPR003346">
    <property type="entry name" value="Transposase_20"/>
</dbReference>
<evidence type="ECO:0000313" key="3">
    <source>
        <dbReference type="Proteomes" id="UP000247832"/>
    </source>
</evidence>
<keyword evidence="3" id="KW-1185">Reference proteome</keyword>
<evidence type="ECO:0000313" key="2">
    <source>
        <dbReference type="EMBL" id="PYI67561.1"/>
    </source>
</evidence>
<feature type="domain" description="Transposase IS116/IS110/IS902 C-terminal" evidence="1">
    <location>
        <begin position="125"/>
        <end position="207"/>
    </location>
</feature>
<comment type="caution">
    <text evidence="2">The sequence shown here is derived from an EMBL/GenBank/DDBJ whole genome shotgun (WGS) entry which is preliminary data.</text>
</comment>
<gene>
    <name evidence="2" type="ORF">CVV68_08900</name>
</gene>